<feature type="region of interest" description="Disordered" evidence="1">
    <location>
        <begin position="56"/>
        <end position="90"/>
    </location>
</feature>
<dbReference type="Pfam" id="PF14555">
    <property type="entry name" value="UBA_4"/>
    <property type="match status" value="1"/>
</dbReference>
<evidence type="ECO:0000313" key="3">
    <source>
        <dbReference type="EMBL" id="CAL6019215.1"/>
    </source>
</evidence>
<reference evidence="2" key="1">
    <citation type="submission" date="2023-06" db="EMBL/GenBank/DDBJ databases">
        <authorList>
            <person name="Kurt Z."/>
        </authorList>
    </citation>
    <scope>NUCLEOTIDE SEQUENCE</scope>
</reference>
<dbReference type="Proteomes" id="UP001642409">
    <property type="component" value="Unassembled WGS sequence"/>
</dbReference>
<organism evidence="2">
    <name type="scientific">Hexamita inflata</name>
    <dbReference type="NCBI Taxonomy" id="28002"/>
    <lineage>
        <taxon>Eukaryota</taxon>
        <taxon>Metamonada</taxon>
        <taxon>Diplomonadida</taxon>
        <taxon>Hexamitidae</taxon>
        <taxon>Hexamitinae</taxon>
        <taxon>Hexamita</taxon>
    </lineage>
</organism>
<feature type="compositionally biased region" description="Low complexity" evidence="1">
    <location>
        <begin position="107"/>
        <end position="117"/>
    </location>
</feature>
<dbReference type="InterPro" id="IPR009060">
    <property type="entry name" value="UBA-like_sf"/>
</dbReference>
<comment type="caution">
    <text evidence="2">The sequence shown here is derived from an EMBL/GenBank/DDBJ whole genome shotgun (WGS) entry which is preliminary data.</text>
</comment>
<dbReference type="EMBL" id="CATOUU010000367">
    <property type="protein sequence ID" value="CAI9926340.1"/>
    <property type="molecule type" value="Genomic_DNA"/>
</dbReference>
<evidence type="ECO:0000256" key="1">
    <source>
        <dbReference type="SAM" id="MobiDB-lite"/>
    </source>
</evidence>
<feature type="region of interest" description="Disordered" evidence="1">
    <location>
        <begin position="231"/>
        <end position="254"/>
    </location>
</feature>
<feature type="region of interest" description="Disordered" evidence="1">
    <location>
        <begin position="103"/>
        <end position="140"/>
    </location>
</feature>
<name>A0AA86NWF5_9EUKA</name>
<dbReference type="EMBL" id="CAXDID020000082">
    <property type="protein sequence ID" value="CAL6019215.1"/>
    <property type="molecule type" value="Genomic_DNA"/>
</dbReference>
<reference evidence="3 4" key="2">
    <citation type="submission" date="2024-07" db="EMBL/GenBank/DDBJ databases">
        <authorList>
            <person name="Akdeniz Z."/>
        </authorList>
    </citation>
    <scope>NUCLEOTIDE SEQUENCE [LARGE SCALE GENOMIC DNA]</scope>
</reference>
<feature type="compositionally biased region" description="Polar residues" evidence="1">
    <location>
        <begin position="118"/>
        <end position="132"/>
    </location>
</feature>
<dbReference type="AlphaFoldDB" id="A0AA86NWF5"/>
<protein>
    <submittedName>
        <fullName evidence="2">Uncharacterized protein</fullName>
    </submittedName>
</protein>
<proteinExistence type="predicted"/>
<evidence type="ECO:0000313" key="4">
    <source>
        <dbReference type="Proteomes" id="UP001642409"/>
    </source>
</evidence>
<dbReference type="Gene3D" id="1.10.8.10">
    <property type="entry name" value="DNA helicase RuvA subunit, C-terminal domain"/>
    <property type="match status" value="1"/>
</dbReference>
<dbReference type="SUPFAM" id="SSF46934">
    <property type="entry name" value="UBA-like"/>
    <property type="match status" value="1"/>
</dbReference>
<sequence>MSNIRVLIEQFRSITDTNEATARNYLEMSNNSLDMAISLFYESDQQIVDIPDEPYIPPKQKISEPKPVPIQPKPIPPQVQSQPKPMPPIVPLEEKKGFFGLKKEPVSQPQQQPSQKQDASNYHQFKPSNTAGEQLFNDGGVKEGGSGTALYRPKADFDLKIDVFLNGFVMNGLFFSFDEEINNTYLKELMTTKVVPEALFSKFPVNQRPQKNQTINASLDQHQTDYSKAAEEKKEKQVTFDANEKGRSIGPKVTQTQSGTVSFTMRDTGENGVMVKVKADQTFIIKCSRNHTLHDLVIGIIQNGGQLDPSRCVFRLQSGQEFDMGMTVEQANVVQKCVLAVHK</sequence>
<keyword evidence="4" id="KW-1185">Reference proteome</keyword>
<feature type="compositionally biased region" description="Basic and acidic residues" evidence="1">
    <location>
        <begin position="231"/>
        <end position="247"/>
    </location>
</feature>
<feature type="compositionally biased region" description="Pro residues" evidence="1">
    <location>
        <begin position="66"/>
        <end position="77"/>
    </location>
</feature>
<evidence type="ECO:0000313" key="2">
    <source>
        <dbReference type="EMBL" id="CAI9926340.1"/>
    </source>
</evidence>
<accession>A0AA86NWF5</accession>
<gene>
    <name evidence="2" type="ORF">HINF_LOCUS13985</name>
    <name evidence="3" type="ORF">HINF_LOCUS26843</name>
</gene>
<dbReference type="CDD" id="cd14348">
    <property type="entry name" value="UBA_p47"/>
    <property type="match status" value="1"/>
</dbReference>